<feature type="compositionally biased region" description="Pro residues" evidence="2">
    <location>
        <begin position="213"/>
        <end position="222"/>
    </location>
</feature>
<dbReference type="Proteomes" id="UP000078595">
    <property type="component" value="Chromosome 1"/>
</dbReference>
<reference evidence="4" key="2">
    <citation type="submission" date="2013-07" db="EMBL/GenBank/DDBJ databases">
        <authorList>
            <consortium name="The Broad Institute Genome Sequencing Platform"/>
            <person name="Cuomo C."/>
            <person name="Litvintseva A."/>
            <person name="Chen Y."/>
            <person name="Heitman J."/>
            <person name="Sun S."/>
            <person name="Springer D."/>
            <person name="Dromer F."/>
            <person name="Young S.K."/>
            <person name="Zeng Q."/>
            <person name="Gargeya S."/>
            <person name="Fitzgerald M."/>
            <person name="Abouelleil A."/>
            <person name="Alvarado L."/>
            <person name="Berlin A.M."/>
            <person name="Chapman S.B."/>
            <person name="Dewar J."/>
            <person name="Goldberg J."/>
            <person name="Griggs A."/>
            <person name="Gujja S."/>
            <person name="Hansen M."/>
            <person name="Howarth C."/>
            <person name="Imamovic A."/>
            <person name="Larimer J."/>
            <person name="McCowan C."/>
            <person name="Murphy C."/>
            <person name="Pearson M."/>
            <person name="Priest M."/>
            <person name="Roberts A."/>
            <person name="Saif S."/>
            <person name="Shea T."/>
            <person name="Sykes S."/>
            <person name="Wortman J."/>
            <person name="Nusbaum C."/>
            <person name="Birren B."/>
        </authorList>
    </citation>
    <scope>NUCLEOTIDE SEQUENCE</scope>
    <source>
        <strain evidence="4">CBS 10117</strain>
    </source>
</reference>
<feature type="compositionally biased region" description="Polar residues" evidence="2">
    <location>
        <begin position="165"/>
        <end position="190"/>
    </location>
</feature>
<keyword evidence="1" id="KW-0175">Coiled coil</keyword>
<protein>
    <submittedName>
        <fullName evidence="3">Uncharacterized protein</fullName>
    </submittedName>
</protein>
<keyword evidence="5" id="KW-1185">Reference proteome</keyword>
<feature type="compositionally biased region" description="Low complexity" evidence="2">
    <location>
        <begin position="200"/>
        <end position="212"/>
    </location>
</feature>
<gene>
    <name evidence="3" type="ORF">I303_00276</name>
    <name evidence="4" type="ORF">I303_100275</name>
</gene>
<dbReference type="EMBL" id="CP144530">
    <property type="protein sequence ID" value="WWC57741.1"/>
    <property type="molecule type" value="Genomic_DNA"/>
</dbReference>
<sequence length="380" mass="42679">MELTVDVEVEIASTSPSTSLTRSPEWANQYHTWAQSISAFQHRIKEQEAALKKYSSMEQKVIQLECSLADEKRKEKAVMKHLQQIFQLRREKETLEKDNAALKDRVGVMEDAVQQSKDLRQDLEEKVEELAKSNELVEGYQNQVKILESKIEGFKGSSRVEIEPKTTSSPQDLQVTTENALPSTILNDTDPSPDLSKAESVAASSPLSSLPESPAPSPPLHPNPRANGDAGQTRSTYTGKMIILEKRKWDATLDELREAKDLLGKLQAIAAARHSGAGIHTPVSTMEGKESALGSRTNHVSEAWSIAIREEPDEVQRIKMQLAELRELKRRNIEQYRCIWTRAEYVPIKQEARDGEVGELGSDYITPSERSQAKKRVRVL</sequence>
<accession>A0A1A6AEI7</accession>
<dbReference type="VEuPathDB" id="FungiDB:I303_00276"/>
<evidence type="ECO:0000256" key="2">
    <source>
        <dbReference type="SAM" id="MobiDB-lite"/>
    </source>
</evidence>
<evidence type="ECO:0000313" key="5">
    <source>
        <dbReference type="Proteomes" id="UP000078595"/>
    </source>
</evidence>
<name>A0A1A6AEI7_9TREE</name>
<feature type="coiled-coil region" evidence="1">
    <location>
        <begin position="54"/>
        <end position="150"/>
    </location>
</feature>
<dbReference type="RefSeq" id="XP_018266301.1">
    <property type="nucleotide sequence ID" value="XM_018403647.1"/>
</dbReference>
<evidence type="ECO:0000313" key="4">
    <source>
        <dbReference type="EMBL" id="WWC57741.1"/>
    </source>
</evidence>
<dbReference type="GeneID" id="28963975"/>
<dbReference type="KEGG" id="kdj:28963975"/>
<dbReference type="AlphaFoldDB" id="A0A1A6AEI7"/>
<evidence type="ECO:0000256" key="1">
    <source>
        <dbReference type="SAM" id="Coils"/>
    </source>
</evidence>
<feature type="region of interest" description="Disordered" evidence="2">
    <location>
        <begin position="161"/>
        <end position="237"/>
    </location>
</feature>
<dbReference type="EMBL" id="KI894027">
    <property type="protein sequence ID" value="OBR88459.1"/>
    <property type="molecule type" value="Genomic_DNA"/>
</dbReference>
<proteinExistence type="predicted"/>
<reference evidence="4" key="3">
    <citation type="submission" date="2024-02" db="EMBL/GenBank/DDBJ databases">
        <title>Comparative genomics of Cryptococcus and Kwoniella reveals pathogenesis evolution and contrasting modes of karyotype evolution via chromosome fusion or intercentromeric recombination.</title>
        <authorList>
            <person name="Coelho M.A."/>
            <person name="David-Palma M."/>
            <person name="Shea T."/>
            <person name="Bowers K."/>
            <person name="McGinley-Smith S."/>
            <person name="Mohammad A.W."/>
            <person name="Gnirke A."/>
            <person name="Yurkov A.M."/>
            <person name="Nowrousian M."/>
            <person name="Sun S."/>
            <person name="Cuomo C.A."/>
            <person name="Heitman J."/>
        </authorList>
    </citation>
    <scope>NUCLEOTIDE SEQUENCE</scope>
    <source>
        <strain evidence="4">CBS 10117</strain>
    </source>
</reference>
<organism evidence="3">
    <name type="scientific">Kwoniella dejecticola CBS 10117</name>
    <dbReference type="NCBI Taxonomy" id="1296121"/>
    <lineage>
        <taxon>Eukaryota</taxon>
        <taxon>Fungi</taxon>
        <taxon>Dikarya</taxon>
        <taxon>Basidiomycota</taxon>
        <taxon>Agaricomycotina</taxon>
        <taxon>Tremellomycetes</taxon>
        <taxon>Tremellales</taxon>
        <taxon>Cryptococcaceae</taxon>
        <taxon>Kwoniella</taxon>
    </lineage>
</organism>
<evidence type="ECO:0000313" key="3">
    <source>
        <dbReference type="EMBL" id="OBR88459.1"/>
    </source>
</evidence>
<reference evidence="3" key="1">
    <citation type="submission" date="2013-07" db="EMBL/GenBank/DDBJ databases">
        <title>The Genome Sequence of Cryptococcus dejecticola CBS10117.</title>
        <authorList>
            <consortium name="The Broad Institute Genome Sequencing Platform"/>
            <person name="Cuomo C."/>
            <person name="Litvintseva A."/>
            <person name="Chen Y."/>
            <person name="Heitman J."/>
            <person name="Sun S."/>
            <person name="Springer D."/>
            <person name="Dromer F."/>
            <person name="Young S.K."/>
            <person name="Zeng Q."/>
            <person name="Gargeya S."/>
            <person name="Fitzgerald M."/>
            <person name="Abouelleil A."/>
            <person name="Alvarado L."/>
            <person name="Berlin A.M."/>
            <person name="Chapman S.B."/>
            <person name="Dewar J."/>
            <person name="Goldberg J."/>
            <person name="Griggs A."/>
            <person name="Gujja S."/>
            <person name="Hansen M."/>
            <person name="Howarth C."/>
            <person name="Imamovic A."/>
            <person name="Larimer J."/>
            <person name="McCowan C."/>
            <person name="Murphy C."/>
            <person name="Pearson M."/>
            <person name="Priest M."/>
            <person name="Roberts A."/>
            <person name="Saif S."/>
            <person name="Shea T."/>
            <person name="Sykes S."/>
            <person name="Wortman J."/>
            <person name="Nusbaum C."/>
            <person name="Birren B."/>
        </authorList>
    </citation>
    <scope>NUCLEOTIDE SEQUENCE [LARGE SCALE GENOMIC DNA]</scope>
    <source>
        <strain evidence="3">CBS 10117</strain>
    </source>
</reference>